<sequence>MNEKREEMQKCSRVTRPPKQPRKQGPIEPGRLSVLQSNFEILRAIQEKSSASCSASPMNSGGRNFRKRSRASSSSLILVLPCLALRAVSIRSVILLRAFATTTIETSS</sequence>
<dbReference type="Proteomes" id="UP001060085">
    <property type="component" value="Linkage Group LG01"/>
</dbReference>
<name>A0ACC0CB36_CATRO</name>
<organism evidence="1 2">
    <name type="scientific">Catharanthus roseus</name>
    <name type="common">Madagascar periwinkle</name>
    <name type="synonym">Vinca rosea</name>
    <dbReference type="NCBI Taxonomy" id="4058"/>
    <lineage>
        <taxon>Eukaryota</taxon>
        <taxon>Viridiplantae</taxon>
        <taxon>Streptophyta</taxon>
        <taxon>Embryophyta</taxon>
        <taxon>Tracheophyta</taxon>
        <taxon>Spermatophyta</taxon>
        <taxon>Magnoliopsida</taxon>
        <taxon>eudicotyledons</taxon>
        <taxon>Gunneridae</taxon>
        <taxon>Pentapetalae</taxon>
        <taxon>asterids</taxon>
        <taxon>lamiids</taxon>
        <taxon>Gentianales</taxon>
        <taxon>Apocynaceae</taxon>
        <taxon>Rauvolfioideae</taxon>
        <taxon>Vinceae</taxon>
        <taxon>Catharanthinae</taxon>
        <taxon>Catharanthus</taxon>
    </lineage>
</organism>
<proteinExistence type="predicted"/>
<comment type="caution">
    <text evidence="1">The sequence shown here is derived from an EMBL/GenBank/DDBJ whole genome shotgun (WGS) entry which is preliminary data.</text>
</comment>
<dbReference type="EMBL" id="CM044701">
    <property type="protein sequence ID" value="KAI5682008.1"/>
    <property type="molecule type" value="Genomic_DNA"/>
</dbReference>
<accession>A0ACC0CB36</accession>
<keyword evidence="2" id="KW-1185">Reference proteome</keyword>
<protein>
    <submittedName>
        <fullName evidence="1">Uncharacterized protein</fullName>
    </submittedName>
</protein>
<gene>
    <name evidence="1" type="ORF">M9H77_03236</name>
</gene>
<evidence type="ECO:0000313" key="2">
    <source>
        <dbReference type="Proteomes" id="UP001060085"/>
    </source>
</evidence>
<evidence type="ECO:0000313" key="1">
    <source>
        <dbReference type="EMBL" id="KAI5682008.1"/>
    </source>
</evidence>
<reference evidence="2" key="1">
    <citation type="journal article" date="2023" name="Nat. Plants">
        <title>Single-cell RNA sequencing provides a high-resolution roadmap for understanding the multicellular compartmentation of specialized metabolism.</title>
        <authorList>
            <person name="Sun S."/>
            <person name="Shen X."/>
            <person name="Li Y."/>
            <person name="Li Y."/>
            <person name="Wang S."/>
            <person name="Li R."/>
            <person name="Zhang H."/>
            <person name="Shen G."/>
            <person name="Guo B."/>
            <person name="Wei J."/>
            <person name="Xu J."/>
            <person name="St-Pierre B."/>
            <person name="Chen S."/>
            <person name="Sun C."/>
        </authorList>
    </citation>
    <scope>NUCLEOTIDE SEQUENCE [LARGE SCALE GENOMIC DNA]</scope>
</reference>